<feature type="chain" id="PRO_5035145639" evidence="1">
    <location>
        <begin position="21"/>
        <end position="931"/>
    </location>
</feature>
<dbReference type="Proteomes" id="UP000598971">
    <property type="component" value="Unassembled WGS sequence"/>
</dbReference>
<name>A0A8J8FFY3_9BACT</name>
<feature type="signal peptide" evidence="1">
    <location>
        <begin position="1"/>
        <end position="20"/>
    </location>
</feature>
<dbReference type="RefSeq" id="WP_171608626.1">
    <property type="nucleotide sequence ID" value="NZ_WHPF01000010.1"/>
</dbReference>
<evidence type="ECO:0000256" key="1">
    <source>
        <dbReference type="SAM" id="SignalP"/>
    </source>
</evidence>
<dbReference type="EMBL" id="WHPF01000010">
    <property type="protein sequence ID" value="NNV56682.1"/>
    <property type="molecule type" value="Genomic_DNA"/>
</dbReference>
<feature type="domain" description="Outer membrane protein beta-barrel" evidence="2">
    <location>
        <begin position="764"/>
        <end position="916"/>
    </location>
</feature>
<dbReference type="InterPro" id="IPR041700">
    <property type="entry name" value="OMP_b-brl_3"/>
</dbReference>
<dbReference type="AlphaFoldDB" id="A0A8J8FFY3"/>
<dbReference type="InterPro" id="IPR013784">
    <property type="entry name" value="Carb-bd-like_fold"/>
</dbReference>
<proteinExistence type="predicted"/>
<accession>A0A8J8FFY3</accession>
<gene>
    <name evidence="3" type="ORF">GD597_14520</name>
</gene>
<dbReference type="Pfam" id="PF14905">
    <property type="entry name" value="OMP_b-brl_3"/>
    <property type="match status" value="2"/>
</dbReference>
<reference evidence="3" key="1">
    <citation type="submission" date="2019-10" db="EMBL/GenBank/DDBJ databases">
        <title>Draft genome sequence of Panacibacter sp. KCS-6.</title>
        <authorList>
            <person name="Yim K.J."/>
        </authorList>
    </citation>
    <scope>NUCLEOTIDE SEQUENCE</scope>
    <source>
        <strain evidence="3">KCS-6</strain>
    </source>
</reference>
<evidence type="ECO:0000259" key="2">
    <source>
        <dbReference type="Pfam" id="PF14905"/>
    </source>
</evidence>
<dbReference type="GO" id="GO:0030246">
    <property type="term" value="F:carbohydrate binding"/>
    <property type="evidence" value="ECO:0007669"/>
    <property type="project" value="InterPro"/>
</dbReference>
<evidence type="ECO:0000313" key="4">
    <source>
        <dbReference type="Proteomes" id="UP000598971"/>
    </source>
</evidence>
<feature type="domain" description="Outer membrane protein beta-barrel" evidence="2">
    <location>
        <begin position="460"/>
        <end position="760"/>
    </location>
</feature>
<keyword evidence="1" id="KW-0732">Signal</keyword>
<protein>
    <submittedName>
        <fullName evidence="3">Outer membrane beta-barrel protein</fullName>
    </submittedName>
</protein>
<keyword evidence="4" id="KW-1185">Reference proteome</keyword>
<organism evidence="3 4">
    <name type="scientific">Limnovirga soli</name>
    <dbReference type="NCBI Taxonomy" id="2656915"/>
    <lineage>
        <taxon>Bacteria</taxon>
        <taxon>Pseudomonadati</taxon>
        <taxon>Bacteroidota</taxon>
        <taxon>Chitinophagia</taxon>
        <taxon>Chitinophagales</taxon>
        <taxon>Chitinophagaceae</taxon>
        <taxon>Limnovirga</taxon>
    </lineage>
</organism>
<dbReference type="SUPFAM" id="SSF56935">
    <property type="entry name" value="Porins"/>
    <property type="match status" value="1"/>
</dbReference>
<evidence type="ECO:0000313" key="3">
    <source>
        <dbReference type="EMBL" id="NNV56682.1"/>
    </source>
</evidence>
<sequence>MKKILLLFGIYILYISTATAQTAVVKGVITDTTSKQNLLNTSVVLLNAKDSMMVSFTRSNAKGFFEIKNLKAGKYLLLSSYPSYADYVDAINLTDTSIVDLGRIAMILKANILKEVIVKQQIGAIKLKGDTTEYTADSFKVQANATVEDLLKKLPGIQIDKNGNITAQGEKVQKVLVDGEEFFGDDPTLVTQNLRADMIEKVQVFDKKSDQADFTGIDDGEKNKTINLKLKDNKKNGYFGKINAGGGTDGYHDNQAMVNIFKNKQKFAVYGIVSNTGKTGLNWQDRDNYGESFLSNADYDENNGYFSINGSSDFLDSWDGQFRGQGFPLVQTGGIHYNNKWNDDRQNINGNYKILQLHMNGGSATNSQYILPDTLYYNNYKEDFAKQILRNRLNGSYEFKIDSSSSLKITADGGIDHAISKTVSTSQALDINLLPVNSSDRTLSSEGDTRTVNSNLLWRKKFKKKGRTISFNLRQSFSNNDATGYLYSENQFYSKGVIAQKQITDQYKTTKTVNQGYDTKITYSEPLSASSSLVLNYGIVVNNSNSTRNSFNKDGGGKYSELDSIYSNDYRFNILTHKGGFAYTLVKKKLRFSAGNNVGITSFNQTENFTKSEVKRNFINWYPSTSLSYKFSSQKRLSFNYYGNTQQPSINDLQPVASNDDPLNIYIGNPNLKPAFENEFSFNFSDYKVLTDRNLWTSFSYNFTGNAISSRDNIDTSGKRIYQSINVTGNRSYNGYIDYGFKLKKIDLRLGFNGNFNAQRNVSIVNDVNNITNSVSYTAGMYLSKDVDKKYSISISPNATYTSSTSSVQKSIQTNYWTFSLSPNVDVYLPLKFQIHSDADINFRQKTSVFDNNTNVILWNAWVGKKFMKKDALLLKATVNDLLNQNLGFSRTVSNNYITQNTYATIQRYFMLSVVWNFTKAGTASPGGDDE</sequence>
<comment type="caution">
    <text evidence="3">The sequence shown here is derived from an EMBL/GenBank/DDBJ whole genome shotgun (WGS) entry which is preliminary data.</text>
</comment>
<dbReference type="SUPFAM" id="SSF49452">
    <property type="entry name" value="Starch-binding domain-like"/>
    <property type="match status" value="1"/>
</dbReference>